<accession>A0A1U7P506</accession>
<dbReference type="PANTHER" id="PTHR30349">
    <property type="entry name" value="PHAGE INTEGRASE-RELATED"/>
    <property type="match status" value="1"/>
</dbReference>
<proteinExistence type="predicted"/>
<evidence type="ECO:0000256" key="4">
    <source>
        <dbReference type="PROSITE-ProRule" id="PRU01248"/>
    </source>
</evidence>
<evidence type="ECO:0000256" key="1">
    <source>
        <dbReference type="ARBA" id="ARBA00022908"/>
    </source>
</evidence>
<comment type="caution">
    <text evidence="7">The sequence shown here is derived from an EMBL/GenBank/DDBJ whole genome shotgun (WGS) entry which is preliminary data.</text>
</comment>
<dbReference type="Gene3D" id="1.10.443.10">
    <property type="entry name" value="Intergrase catalytic core"/>
    <property type="match status" value="1"/>
</dbReference>
<name>A0A1U7P506_9DEIO</name>
<feature type="domain" description="Core-binding (CB)" evidence="6">
    <location>
        <begin position="1"/>
        <end position="87"/>
    </location>
</feature>
<dbReference type="GO" id="GO:0003677">
    <property type="term" value="F:DNA binding"/>
    <property type="evidence" value="ECO:0007669"/>
    <property type="project" value="UniProtKB-UniRule"/>
</dbReference>
<sequence length="294" mass="32938">MHFTLAQHIQDFLMGCRQRGHSKATLSAYRTSLDKFTAYAQAAGVTRAEAVTRTLLRNYASSLTEQMSPGGAHARLRPLKTFFLWLEADEVIEKSPMRRVSMPKLPRQILPAVEPEVVERLMETALGNRHPQRDRAIIAVLYDTGLRVSELCGLHLDDIEPGGRLNVRQAKGSKDRIVPISRVGLKHLARYVQTERPASLLPNVFLTLPDAAVCRDTVKQLLARLCVTAGTATYSPHTFRRGFAVNYLRNSGDVFTLQRILGHASLEMTNRYAVLNTEDLKDVHRRASPMSALK</sequence>
<keyword evidence="3" id="KW-0233">DNA recombination</keyword>
<dbReference type="PANTHER" id="PTHR30349:SF81">
    <property type="entry name" value="TYROSINE RECOMBINASE XERC"/>
    <property type="match status" value="1"/>
</dbReference>
<evidence type="ECO:0000256" key="3">
    <source>
        <dbReference type="ARBA" id="ARBA00023172"/>
    </source>
</evidence>
<keyword evidence="8" id="KW-1185">Reference proteome</keyword>
<dbReference type="Pfam" id="PF00589">
    <property type="entry name" value="Phage_integrase"/>
    <property type="match status" value="1"/>
</dbReference>
<reference evidence="7 8" key="1">
    <citation type="submission" date="2017-01" db="EMBL/GenBank/DDBJ databases">
        <title>Genome Analysis of Deinococcus marmoris KOPRI26562.</title>
        <authorList>
            <person name="Kim J.H."/>
            <person name="Oh H.-M."/>
        </authorList>
    </citation>
    <scope>NUCLEOTIDE SEQUENCE [LARGE SCALE GENOMIC DNA]</scope>
    <source>
        <strain evidence="7 8">KOPRI26562</strain>
    </source>
</reference>
<dbReference type="PROSITE" id="PS51898">
    <property type="entry name" value="TYR_RECOMBINASE"/>
    <property type="match status" value="1"/>
</dbReference>
<dbReference type="EMBL" id="MSTI01000005">
    <property type="protein sequence ID" value="OLV20257.1"/>
    <property type="molecule type" value="Genomic_DNA"/>
</dbReference>
<dbReference type="Pfam" id="PF02899">
    <property type="entry name" value="Phage_int_SAM_1"/>
    <property type="match status" value="1"/>
</dbReference>
<dbReference type="OrthoDB" id="9785687at2"/>
<protein>
    <submittedName>
        <fullName evidence="7">Integrase/recombinase, phage related</fullName>
    </submittedName>
</protein>
<evidence type="ECO:0000259" key="6">
    <source>
        <dbReference type="PROSITE" id="PS51900"/>
    </source>
</evidence>
<evidence type="ECO:0000256" key="2">
    <source>
        <dbReference type="ARBA" id="ARBA00023125"/>
    </source>
</evidence>
<keyword evidence="1" id="KW-0229">DNA integration</keyword>
<feature type="domain" description="Tyr recombinase" evidence="5">
    <location>
        <begin position="108"/>
        <end position="285"/>
    </location>
</feature>
<evidence type="ECO:0000259" key="5">
    <source>
        <dbReference type="PROSITE" id="PS51898"/>
    </source>
</evidence>
<dbReference type="Proteomes" id="UP000186607">
    <property type="component" value="Unassembled WGS sequence"/>
</dbReference>
<gene>
    <name evidence="7" type="ORF">BOO71_0000235</name>
</gene>
<dbReference type="STRING" id="249408.BOO71_0000235"/>
<dbReference type="InterPro" id="IPR013762">
    <property type="entry name" value="Integrase-like_cat_sf"/>
</dbReference>
<organism evidence="7 8">
    <name type="scientific">Deinococcus marmoris</name>
    <dbReference type="NCBI Taxonomy" id="249408"/>
    <lineage>
        <taxon>Bacteria</taxon>
        <taxon>Thermotogati</taxon>
        <taxon>Deinococcota</taxon>
        <taxon>Deinococci</taxon>
        <taxon>Deinococcales</taxon>
        <taxon>Deinococcaceae</taxon>
        <taxon>Deinococcus</taxon>
    </lineage>
</organism>
<dbReference type="InterPro" id="IPR004107">
    <property type="entry name" value="Integrase_SAM-like_N"/>
</dbReference>
<dbReference type="RefSeq" id="WP_083652804.1">
    <property type="nucleotide sequence ID" value="NZ_MSTI01000005.1"/>
</dbReference>
<dbReference type="CDD" id="cd00397">
    <property type="entry name" value="DNA_BRE_C"/>
    <property type="match status" value="1"/>
</dbReference>
<dbReference type="InterPro" id="IPR002104">
    <property type="entry name" value="Integrase_catalytic"/>
</dbReference>
<dbReference type="InterPro" id="IPR011010">
    <property type="entry name" value="DNA_brk_join_enz"/>
</dbReference>
<dbReference type="GO" id="GO:0006310">
    <property type="term" value="P:DNA recombination"/>
    <property type="evidence" value="ECO:0007669"/>
    <property type="project" value="UniProtKB-KW"/>
</dbReference>
<evidence type="ECO:0000313" key="7">
    <source>
        <dbReference type="EMBL" id="OLV20257.1"/>
    </source>
</evidence>
<keyword evidence="2 4" id="KW-0238">DNA-binding</keyword>
<dbReference type="PROSITE" id="PS51900">
    <property type="entry name" value="CB"/>
    <property type="match status" value="1"/>
</dbReference>
<dbReference type="Gene3D" id="1.10.150.130">
    <property type="match status" value="1"/>
</dbReference>
<dbReference type="SUPFAM" id="SSF56349">
    <property type="entry name" value="DNA breaking-rejoining enzymes"/>
    <property type="match status" value="1"/>
</dbReference>
<evidence type="ECO:0000313" key="8">
    <source>
        <dbReference type="Proteomes" id="UP000186607"/>
    </source>
</evidence>
<dbReference type="GO" id="GO:0015074">
    <property type="term" value="P:DNA integration"/>
    <property type="evidence" value="ECO:0007669"/>
    <property type="project" value="UniProtKB-KW"/>
</dbReference>
<dbReference type="InterPro" id="IPR010998">
    <property type="entry name" value="Integrase_recombinase_N"/>
</dbReference>
<dbReference type="InterPro" id="IPR050090">
    <property type="entry name" value="Tyrosine_recombinase_XerCD"/>
</dbReference>
<dbReference type="AlphaFoldDB" id="A0A1U7P506"/>
<dbReference type="InterPro" id="IPR044068">
    <property type="entry name" value="CB"/>
</dbReference>